<dbReference type="CDD" id="cd05837">
    <property type="entry name" value="PWWP_MSH6"/>
    <property type="match status" value="1"/>
</dbReference>
<evidence type="ECO:0000256" key="8">
    <source>
        <dbReference type="PIRNR" id="PIRNR037677"/>
    </source>
</evidence>
<dbReference type="SUPFAM" id="SSF55271">
    <property type="entry name" value="DNA repair protein MutS, domain I"/>
    <property type="match status" value="1"/>
</dbReference>
<proteinExistence type="inferred from homology"/>
<comment type="function">
    <text evidence="8">Component of the post-replicative DNA mismatch repair system (MMR).</text>
</comment>
<keyword evidence="3 8" id="KW-0547">Nucleotide-binding</keyword>
<dbReference type="GO" id="GO:0032301">
    <property type="term" value="C:MutSalpha complex"/>
    <property type="evidence" value="ECO:0007669"/>
    <property type="project" value="TreeGrafter"/>
</dbReference>
<dbReference type="Gene3D" id="3.40.50.300">
    <property type="entry name" value="P-loop containing nucleotide triphosphate hydrolases"/>
    <property type="match status" value="1"/>
</dbReference>
<reference evidence="11" key="2">
    <citation type="submission" date="2025-09" db="UniProtKB">
        <authorList>
            <consortium name="Ensembl"/>
        </authorList>
    </citation>
    <scope>IDENTIFICATION</scope>
</reference>
<comment type="similarity">
    <text evidence="2 8">Belongs to the DNA mismatch repair MutS family.</text>
</comment>
<dbReference type="Pfam" id="PF05188">
    <property type="entry name" value="MutS_II"/>
    <property type="match status" value="1"/>
</dbReference>
<feature type="region of interest" description="Disordered" evidence="9">
    <location>
        <begin position="187"/>
        <end position="340"/>
    </location>
</feature>
<keyword evidence="8" id="KW-0234">DNA repair</keyword>
<evidence type="ECO:0000256" key="5">
    <source>
        <dbReference type="ARBA" id="ARBA00022840"/>
    </source>
</evidence>
<dbReference type="SMART" id="SM00533">
    <property type="entry name" value="MUTSd"/>
    <property type="match status" value="1"/>
</dbReference>
<reference evidence="11" key="1">
    <citation type="submission" date="2025-08" db="UniProtKB">
        <authorList>
            <consortium name="Ensembl"/>
        </authorList>
    </citation>
    <scope>IDENTIFICATION</scope>
</reference>
<evidence type="ECO:0000256" key="6">
    <source>
        <dbReference type="ARBA" id="ARBA00023125"/>
    </source>
</evidence>
<dbReference type="SUPFAM" id="SSF53150">
    <property type="entry name" value="DNA repair protein MutS, domain II"/>
    <property type="match status" value="1"/>
</dbReference>
<dbReference type="Proteomes" id="UP000694389">
    <property type="component" value="Unassembled WGS sequence"/>
</dbReference>
<sequence>MAKQSSLFNFFTKSPPPVSKPKPSPSPTEADLPSSVEKSNSSPKEQAKQAPPQQPNKTSKVKPKGNSKPAKGGFSKLFGDKPPAVVKSSSSCTFNAGALVWAKLEGHPWWPCMVVPQPLTGQQMRGKGRNQRIHVHFFDEPPTRGWVSTKYIREYQGSDSTDAKTGGVFFSGKPVIRHAMELADGVMTDSPEKRLKMPICVDPSDEEEDDDDDEMEVDKSTVSDEEVSDEEVKSPKGSRRSSRASTEKGNKAKRRRIIVASDSDGSDEEFKPEQAAPSSEDEEEEEGTVSNEEEEQESTHESEADSPVKPVKRKRPAEKSASTKAKVSITPSTAPKRAPAVVIADTKSRLSAFSAPDNFESQANGSGTGGGATVWDHEKLEWLQDGRRKDGGRRRQSEDGYDPTTLYVPEDFLNKNTPGMRRWWQLKSKMFDTVIFYKVGKFYELYHMDAVIGVNEMGLTFMKGNWAHSGFPEIGFGRFSDVLVQKGYKVARVEQTETPEMMETRCKAMAKPTKFDRVVRREVCRIITRGTQTYSVLDGAPSESQSKFLLSLKEKAEEESSGRCRTYGVCFVDTSVGYFHVGQFPDDRHCSRLRTLIAHFAPAEVLFEKGNPSVETRKILKASLSSALQEGLSAGTQFWDAQKTLKTLSEEDYFRETAGKDQGAGNNFLPALLKEMTSESDSLCLTPKEGYELALSALGGCIFYLKKCLVDQELLSMANFEEYVPVDVEMEKATGPASFFAQTRQRMVLDGVTLANLEIFQNGSGGTEGTLLERLDTCSTPFGKRLLKQWLCAPLCNPTSIKDRLDAVEDLMEAQAQATEVSELLKKLPDLERLLSKIHSIGTMKSQDHPDSRAVLYEEVTYSKRKIADFLSALEGFKTMQEIISVLAPVSGESRSTLLRQVVSLKSEKEGLFPDLSAELTRWETAFDHQKARTTGVISPKAGFDPEYDQALTGVKNCERELQDYLDRQKKRLGCKNMAYWGTGRNRYQMEVPDSVSERNIPEEYEVKSTKKGWKRYVTKETEQLFSELQGFEEKRDAALKDCMRRLFYNFDKNYSDWKTGVECMAVLDVLLALSRYSQGGDGPMTRPEVVLPEGGDQEVPFLDLTGSRHPCVTKTFFGDDFIPNDIYIGCPGSGESDEEKSDASCVLVTGPNMGGKSTLMRQCGLVIILAQLGCYVPAESLRFTPVDRVFTRLGASDRIMAGESTFFVELSETASILHHATKHSLVLLDELGRGTATYDGTAIASAVVKELAEKICCRTLFSTHYHSLVEDYANNHAVRLGHMACMVENECEDPSQETITFLYKFITGACPKSYGFNAARLASLPEEVIQSGHRKAREFEKNTISLRLFKYVFVSGLKNSVVASKAKILNWFFPFSSLAGSSASLLKVVHWATHTLLHLFRCSTHCSKHSVNMLCSC</sequence>
<dbReference type="InterPro" id="IPR000432">
    <property type="entry name" value="DNA_mismatch_repair_MutS_C"/>
</dbReference>
<dbReference type="InterPro" id="IPR000313">
    <property type="entry name" value="PWWP_dom"/>
</dbReference>
<dbReference type="GO" id="GO:0030983">
    <property type="term" value="F:mismatched DNA binding"/>
    <property type="evidence" value="ECO:0007669"/>
    <property type="project" value="UniProtKB-UniRule"/>
</dbReference>
<dbReference type="Pfam" id="PF05190">
    <property type="entry name" value="MutS_IV"/>
    <property type="match status" value="1"/>
</dbReference>
<keyword evidence="12" id="KW-1185">Reference proteome</keyword>
<feature type="region of interest" description="Disordered" evidence="9">
    <location>
        <begin position="1"/>
        <end position="79"/>
    </location>
</feature>
<dbReference type="Gene3D" id="3.30.420.110">
    <property type="entry name" value="MutS, connector domain"/>
    <property type="match status" value="1"/>
</dbReference>
<evidence type="ECO:0000256" key="2">
    <source>
        <dbReference type="ARBA" id="ARBA00006271"/>
    </source>
</evidence>
<dbReference type="InterPro" id="IPR027417">
    <property type="entry name" value="P-loop_NTPase"/>
</dbReference>
<evidence type="ECO:0000256" key="7">
    <source>
        <dbReference type="ARBA" id="ARBA00023242"/>
    </source>
</evidence>
<evidence type="ECO:0000256" key="3">
    <source>
        <dbReference type="ARBA" id="ARBA00022741"/>
    </source>
</evidence>
<dbReference type="GO" id="GO:0140664">
    <property type="term" value="F:ATP-dependent DNA damage sensor activity"/>
    <property type="evidence" value="ECO:0007669"/>
    <property type="project" value="InterPro"/>
</dbReference>
<evidence type="ECO:0000256" key="4">
    <source>
        <dbReference type="ARBA" id="ARBA00022763"/>
    </source>
</evidence>
<dbReference type="Ensembl" id="ENSDLAT00005021991.2">
    <property type="protein sequence ID" value="ENSDLAP00005020506.2"/>
    <property type="gene ID" value="ENSDLAG00005009510.2"/>
</dbReference>
<dbReference type="PROSITE" id="PS00486">
    <property type="entry name" value="DNA_MISMATCH_REPAIR_2"/>
    <property type="match status" value="1"/>
</dbReference>
<dbReference type="Pfam" id="PF05192">
    <property type="entry name" value="MutS_III"/>
    <property type="match status" value="1"/>
</dbReference>
<feature type="domain" description="PWWP" evidence="10">
    <location>
        <begin position="96"/>
        <end position="147"/>
    </location>
</feature>
<feature type="compositionally biased region" description="Polar residues" evidence="9">
    <location>
        <begin position="1"/>
        <end position="12"/>
    </location>
</feature>
<dbReference type="FunFam" id="2.30.30.140:FF:000144">
    <property type="entry name" value="DNA mismatch repair protein"/>
    <property type="match status" value="1"/>
</dbReference>
<evidence type="ECO:0000313" key="12">
    <source>
        <dbReference type="Proteomes" id="UP000694389"/>
    </source>
</evidence>
<dbReference type="FunFam" id="3.30.420.110:FF:000004">
    <property type="entry name" value="DNA mismatch repair protein"/>
    <property type="match status" value="1"/>
</dbReference>
<dbReference type="FunFam" id="1.10.1420.10:FF:000006">
    <property type="entry name" value="DNA mismatch repair protein"/>
    <property type="match status" value="1"/>
</dbReference>
<dbReference type="GO" id="GO:0051053">
    <property type="term" value="P:negative regulation of DNA metabolic process"/>
    <property type="evidence" value="ECO:0007669"/>
    <property type="project" value="UniProtKB-ARBA"/>
</dbReference>
<evidence type="ECO:0000256" key="9">
    <source>
        <dbReference type="SAM" id="MobiDB-lite"/>
    </source>
</evidence>
<gene>
    <name evidence="11" type="primary">msh6</name>
</gene>
<keyword evidence="6 8" id="KW-0238">DNA-binding</keyword>
<dbReference type="InterPro" id="IPR017261">
    <property type="entry name" value="DNA_mismatch_repair_MutS/MSH"/>
</dbReference>
<feature type="compositionally biased region" description="Pro residues" evidence="9">
    <location>
        <begin position="14"/>
        <end position="26"/>
    </location>
</feature>
<feature type="compositionally biased region" description="Basic and acidic residues" evidence="9">
    <location>
        <begin position="375"/>
        <end position="398"/>
    </location>
</feature>
<dbReference type="GO" id="GO:0006298">
    <property type="term" value="P:mismatch repair"/>
    <property type="evidence" value="ECO:0007669"/>
    <property type="project" value="InterPro"/>
</dbReference>
<comment type="subcellular location">
    <subcellularLocation>
        <location evidence="1">Nucleus</location>
    </subcellularLocation>
</comment>
<feature type="compositionally biased region" description="Acidic residues" evidence="9">
    <location>
        <begin position="279"/>
        <end position="296"/>
    </location>
</feature>
<feature type="compositionally biased region" description="Polar residues" evidence="9">
    <location>
        <begin position="320"/>
        <end position="333"/>
    </location>
</feature>
<dbReference type="SMART" id="SM00534">
    <property type="entry name" value="MUTSac"/>
    <property type="match status" value="1"/>
</dbReference>
<dbReference type="GeneTree" id="ENSGT00550000075024"/>
<dbReference type="PROSITE" id="PS50812">
    <property type="entry name" value="PWWP"/>
    <property type="match status" value="1"/>
</dbReference>
<dbReference type="FunFam" id="3.40.1170.10:FF:000002">
    <property type="entry name" value="DNA mismatch repair protein"/>
    <property type="match status" value="1"/>
</dbReference>
<dbReference type="PIRSF" id="PIRSF037677">
    <property type="entry name" value="DNA_mis_repair_Msh6"/>
    <property type="match status" value="1"/>
</dbReference>
<dbReference type="InterPro" id="IPR016151">
    <property type="entry name" value="DNA_mismatch_repair_MutS_N"/>
</dbReference>
<evidence type="ECO:0000256" key="1">
    <source>
        <dbReference type="ARBA" id="ARBA00004123"/>
    </source>
</evidence>
<dbReference type="SUPFAM" id="SSF48334">
    <property type="entry name" value="DNA repair protein MutS, domain III"/>
    <property type="match status" value="1"/>
</dbReference>
<dbReference type="InterPro" id="IPR036678">
    <property type="entry name" value="MutS_con_dom_sf"/>
</dbReference>
<dbReference type="InterPro" id="IPR007861">
    <property type="entry name" value="DNA_mismatch_repair_MutS_clamp"/>
</dbReference>
<dbReference type="GO" id="GO:0005524">
    <property type="term" value="F:ATP binding"/>
    <property type="evidence" value="ECO:0007669"/>
    <property type="project" value="UniProtKB-UniRule"/>
</dbReference>
<dbReference type="InterPro" id="IPR007860">
    <property type="entry name" value="DNA_mmatch_repair_MutS_con_dom"/>
</dbReference>
<dbReference type="SMART" id="SM00293">
    <property type="entry name" value="PWWP"/>
    <property type="match status" value="1"/>
</dbReference>
<dbReference type="SUPFAM" id="SSF52540">
    <property type="entry name" value="P-loop containing nucleoside triphosphate hydrolases"/>
    <property type="match status" value="1"/>
</dbReference>
<dbReference type="InterPro" id="IPR045076">
    <property type="entry name" value="MutS"/>
</dbReference>
<dbReference type="Pfam" id="PF00488">
    <property type="entry name" value="MutS_V"/>
    <property type="match status" value="1"/>
</dbReference>
<dbReference type="FunFam" id="3.40.50.300:FF:000645">
    <property type="entry name" value="DNA mismatch repair protein"/>
    <property type="match status" value="1"/>
</dbReference>
<keyword evidence="7" id="KW-0539">Nucleus</keyword>
<dbReference type="PANTHER" id="PTHR11361">
    <property type="entry name" value="DNA MISMATCH REPAIR PROTEIN MUTS FAMILY MEMBER"/>
    <property type="match status" value="1"/>
</dbReference>
<dbReference type="Gene3D" id="3.40.1170.10">
    <property type="entry name" value="DNA repair protein MutS, domain I"/>
    <property type="match status" value="1"/>
</dbReference>
<dbReference type="Pfam" id="PF01624">
    <property type="entry name" value="MutS_I"/>
    <property type="match status" value="1"/>
</dbReference>
<dbReference type="Gene3D" id="2.30.30.140">
    <property type="match status" value="1"/>
</dbReference>
<dbReference type="FunFam" id="1.10.1420.10:FF:000005">
    <property type="entry name" value="DNA mismatch repair protein"/>
    <property type="match status" value="1"/>
</dbReference>
<name>A0A8C4GNI5_DICLA</name>
<feature type="region of interest" description="Disordered" evidence="9">
    <location>
        <begin position="355"/>
        <end position="402"/>
    </location>
</feature>
<organism evidence="11 12">
    <name type="scientific">Dicentrarchus labrax</name>
    <name type="common">European seabass</name>
    <name type="synonym">Morone labrax</name>
    <dbReference type="NCBI Taxonomy" id="13489"/>
    <lineage>
        <taxon>Eukaryota</taxon>
        <taxon>Metazoa</taxon>
        <taxon>Chordata</taxon>
        <taxon>Craniata</taxon>
        <taxon>Vertebrata</taxon>
        <taxon>Euteleostomi</taxon>
        <taxon>Actinopterygii</taxon>
        <taxon>Neopterygii</taxon>
        <taxon>Teleostei</taxon>
        <taxon>Neoteleostei</taxon>
        <taxon>Acanthomorphata</taxon>
        <taxon>Eupercaria</taxon>
        <taxon>Moronidae</taxon>
        <taxon>Dicentrarchus</taxon>
    </lineage>
</organism>
<dbReference type="Gene3D" id="1.10.1420.10">
    <property type="match status" value="2"/>
</dbReference>
<keyword evidence="4 8" id="KW-0227">DNA damage</keyword>
<dbReference type="NCBIfam" id="NF003810">
    <property type="entry name" value="PRK05399.1"/>
    <property type="match status" value="1"/>
</dbReference>
<evidence type="ECO:0000259" key="10">
    <source>
        <dbReference type="PROSITE" id="PS50812"/>
    </source>
</evidence>
<dbReference type="Pfam" id="PF00855">
    <property type="entry name" value="PWWP"/>
    <property type="match status" value="1"/>
</dbReference>
<feature type="compositionally biased region" description="Acidic residues" evidence="9">
    <location>
        <begin position="203"/>
        <end position="216"/>
    </location>
</feature>
<protein>
    <recommendedName>
        <fullName evidence="8">DNA mismatch repair protein</fullName>
    </recommendedName>
</protein>
<dbReference type="InterPro" id="IPR007696">
    <property type="entry name" value="DNA_mismatch_repair_MutS_core"/>
</dbReference>
<dbReference type="SUPFAM" id="SSF63748">
    <property type="entry name" value="Tudor/PWWP/MBT"/>
    <property type="match status" value="1"/>
</dbReference>
<dbReference type="InterPro" id="IPR036187">
    <property type="entry name" value="DNA_mismatch_repair_MutS_sf"/>
</dbReference>
<evidence type="ECO:0000313" key="11">
    <source>
        <dbReference type="Ensembl" id="ENSDLAP00005020506.2"/>
    </source>
</evidence>
<accession>A0A8C4GNI5</accession>
<dbReference type="PANTHER" id="PTHR11361:SF148">
    <property type="entry name" value="DNA MISMATCH REPAIR PROTEIN MSH6"/>
    <property type="match status" value="1"/>
</dbReference>
<keyword evidence="5 8" id="KW-0067">ATP-binding</keyword>
<dbReference type="InterPro" id="IPR007695">
    <property type="entry name" value="DNA_mismatch_repair_MutS-lik_N"/>
</dbReference>